<dbReference type="InterPro" id="IPR012132">
    <property type="entry name" value="GMC_OxRdtase"/>
</dbReference>
<organism evidence="9 10">
    <name type="scientific">Lymnaea stagnalis</name>
    <name type="common">Great pond snail</name>
    <name type="synonym">Helix stagnalis</name>
    <dbReference type="NCBI Taxonomy" id="6523"/>
    <lineage>
        <taxon>Eukaryota</taxon>
        <taxon>Metazoa</taxon>
        <taxon>Spiralia</taxon>
        <taxon>Lophotrochozoa</taxon>
        <taxon>Mollusca</taxon>
        <taxon>Gastropoda</taxon>
        <taxon>Heterobranchia</taxon>
        <taxon>Euthyneura</taxon>
        <taxon>Panpulmonata</taxon>
        <taxon>Hygrophila</taxon>
        <taxon>Lymnaeoidea</taxon>
        <taxon>Lymnaeidae</taxon>
        <taxon>Lymnaea</taxon>
    </lineage>
</organism>
<evidence type="ECO:0000256" key="6">
    <source>
        <dbReference type="RuleBase" id="RU003968"/>
    </source>
</evidence>
<proteinExistence type="inferred from homology"/>
<feature type="domain" description="Glucose-methanol-choline oxidoreductase N-terminal" evidence="8">
    <location>
        <begin position="335"/>
        <end position="349"/>
    </location>
</feature>
<dbReference type="GO" id="GO:0016614">
    <property type="term" value="F:oxidoreductase activity, acting on CH-OH group of donors"/>
    <property type="evidence" value="ECO:0007669"/>
    <property type="project" value="InterPro"/>
</dbReference>
<gene>
    <name evidence="9" type="ORF">GSLYS_00008320001</name>
</gene>
<keyword evidence="3 6" id="KW-0285">Flavoprotein</keyword>
<protein>
    <recommendedName>
        <fullName evidence="7 8">Glucose-methanol-choline oxidoreductase N-terminal domain-containing protein</fullName>
    </recommendedName>
</protein>
<evidence type="ECO:0000256" key="5">
    <source>
        <dbReference type="PIRSR" id="PIRSR000137-2"/>
    </source>
</evidence>
<dbReference type="Pfam" id="PF05199">
    <property type="entry name" value="GMC_oxred_C"/>
    <property type="match status" value="1"/>
</dbReference>
<feature type="binding site" evidence="5">
    <location>
        <position position="159"/>
    </location>
    <ligand>
        <name>FAD</name>
        <dbReference type="ChEBI" id="CHEBI:57692"/>
    </ligand>
</feature>
<feature type="domain" description="Glucose-methanol-choline oxidoreductase N-terminal" evidence="7">
    <location>
        <begin position="157"/>
        <end position="180"/>
    </location>
</feature>
<name>A0AAV2HK08_LYMST</name>
<dbReference type="SUPFAM" id="SSF51905">
    <property type="entry name" value="FAD/NAD(P)-binding domain"/>
    <property type="match status" value="1"/>
</dbReference>
<evidence type="ECO:0000256" key="1">
    <source>
        <dbReference type="ARBA" id="ARBA00001974"/>
    </source>
</evidence>
<dbReference type="InterPro" id="IPR036188">
    <property type="entry name" value="FAD/NAD-bd_sf"/>
</dbReference>
<dbReference type="SUPFAM" id="SSF54373">
    <property type="entry name" value="FAD-linked reductases, C-terminal domain"/>
    <property type="match status" value="1"/>
</dbReference>
<comment type="cofactor">
    <cofactor evidence="1 5">
        <name>FAD</name>
        <dbReference type="ChEBI" id="CHEBI:57692"/>
    </cofactor>
</comment>
<accession>A0AAV2HK08</accession>
<evidence type="ECO:0000256" key="3">
    <source>
        <dbReference type="ARBA" id="ARBA00022630"/>
    </source>
</evidence>
<keyword evidence="4 5" id="KW-0274">FAD</keyword>
<dbReference type="Proteomes" id="UP001497497">
    <property type="component" value="Unassembled WGS sequence"/>
</dbReference>
<evidence type="ECO:0000256" key="4">
    <source>
        <dbReference type="ARBA" id="ARBA00022827"/>
    </source>
</evidence>
<sequence length="629" mass="68816">MYIWHIPADGADCPCTSRHSPADGADCPCTSRDSSADGSGCPCAQQMELVAPCTSRHSPTDGADCPCTSRDSPADGADCLVGGGSAGCVLAARLSENGSRTVLLLEAGPNDVGQAVLDTPLRVPDTFLSRFDWMFYSEPQKFSAKGLEAQRVYLPRGRVLGGSSQINYMQWSRGHRRDYDRWAESGADGWSYRGVLPYFMKSEDTIPKHLANKDYRGTQGPMKITQLRGYEIADAFIESVKSLGYKERDYNGEEQEGVSHTQSNIYRGERWSTARAYLWPAATRENLDIVTGALVHKILIERGRAVAVRFHKDGATATGKLQKVKVKREVILSAGAFGSPQLLMLSGIGPKDHLVSLDIPVISDLPVGNNLQDHLINFLLVNTNVSVGLPTVSLYHQLEYQTFGTGPLSSPGGNDGIAYVRTLPHLEQPDVQLTAVEVSLDKKFMKVMPGINTELLQSWRMSDKPGFLLLACFLQPKSRGTVRLRSSNPLDYPSIDPAYLSEDDDLEGILRAVRLAQQVINSEPLKKLGATIDPEPVPSCKDFPFDTDQYWKCVIRHLEATTHHPVGTCKMGATDDVTAVVDSRLRVKGVKGLRVVDASVMPTIISANTNAPTIMIAEKASDMIQQDNH</sequence>
<dbReference type="InterPro" id="IPR000172">
    <property type="entry name" value="GMC_OxRdtase_N"/>
</dbReference>
<reference evidence="9 10" key="1">
    <citation type="submission" date="2024-04" db="EMBL/GenBank/DDBJ databases">
        <authorList>
            <consortium name="Genoscope - CEA"/>
            <person name="William W."/>
        </authorList>
    </citation>
    <scope>NUCLEOTIDE SEQUENCE [LARGE SCALE GENOMIC DNA]</scope>
</reference>
<keyword evidence="10" id="KW-1185">Reference proteome</keyword>
<evidence type="ECO:0000259" key="8">
    <source>
        <dbReference type="PROSITE" id="PS00624"/>
    </source>
</evidence>
<evidence type="ECO:0000313" key="9">
    <source>
        <dbReference type="EMBL" id="CAL1534360.1"/>
    </source>
</evidence>
<dbReference type="PROSITE" id="PS00623">
    <property type="entry name" value="GMC_OXRED_1"/>
    <property type="match status" value="1"/>
</dbReference>
<dbReference type="EMBL" id="CAXITT010000168">
    <property type="protein sequence ID" value="CAL1534360.1"/>
    <property type="molecule type" value="Genomic_DNA"/>
</dbReference>
<evidence type="ECO:0000256" key="2">
    <source>
        <dbReference type="ARBA" id="ARBA00010790"/>
    </source>
</evidence>
<comment type="caution">
    <text evidence="9">The sequence shown here is derived from an EMBL/GenBank/DDBJ whole genome shotgun (WGS) entry which is preliminary data.</text>
</comment>
<dbReference type="PANTHER" id="PTHR11552">
    <property type="entry name" value="GLUCOSE-METHANOL-CHOLINE GMC OXIDOREDUCTASE"/>
    <property type="match status" value="1"/>
</dbReference>
<dbReference type="Gene3D" id="3.50.50.60">
    <property type="entry name" value="FAD/NAD(P)-binding domain"/>
    <property type="match status" value="1"/>
</dbReference>
<dbReference type="Pfam" id="PF00732">
    <property type="entry name" value="GMC_oxred_N"/>
    <property type="match status" value="1"/>
</dbReference>
<dbReference type="PANTHER" id="PTHR11552:SF147">
    <property type="entry name" value="CHOLINE DEHYDROGENASE, MITOCHONDRIAL"/>
    <property type="match status" value="1"/>
</dbReference>
<dbReference type="InterPro" id="IPR007867">
    <property type="entry name" value="GMC_OxRtase_C"/>
</dbReference>
<feature type="binding site" evidence="5">
    <location>
        <position position="295"/>
    </location>
    <ligand>
        <name>FAD</name>
        <dbReference type="ChEBI" id="CHEBI:57692"/>
    </ligand>
</feature>
<dbReference type="PIRSF" id="PIRSF000137">
    <property type="entry name" value="Alcohol_oxidase"/>
    <property type="match status" value="1"/>
</dbReference>
<dbReference type="AlphaFoldDB" id="A0AAV2HK08"/>
<dbReference type="Gene3D" id="3.30.560.10">
    <property type="entry name" value="Glucose Oxidase, domain 3"/>
    <property type="match status" value="1"/>
</dbReference>
<dbReference type="PROSITE" id="PS00624">
    <property type="entry name" value="GMC_OXRED_2"/>
    <property type="match status" value="1"/>
</dbReference>
<comment type="similarity">
    <text evidence="2 6">Belongs to the GMC oxidoreductase family.</text>
</comment>
<evidence type="ECO:0000259" key="7">
    <source>
        <dbReference type="PROSITE" id="PS00623"/>
    </source>
</evidence>
<dbReference type="GO" id="GO:0050660">
    <property type="term" value="F:flavin adenine dinucleotide binding"/>
    <property type="evidence" value="ECO:0007669"/>
    <property type="project" value="InterPro"/>
</dbReference>
<evidence type="ECO:0000313" key="10">
    <source>
        <dbReference type="Proteomes" id="UP001497497"/>
    </source>
</evidence>